<comment type="caution">
    <text evidence="3">The sequence shown here is derived from an EMBL/GenBank/DDBJ whole genome shotgun (WGS) entry which is preliminary data.</text>
</comment>
<sequence length="137" mass="14210">MSVSGKVMTRSGMHDTAVSEVISTVLMVAITVIIAAIIASLIFGLAWIPGFGATAVTAERSGTDITFTNHGGAGFDEIQEITCWVGGTTPGVHHNVTLGTEPGSTAVNTYGTAGPDRVVVVGRFYDGTEQVLLDRTI</sequence>
<keyword evidence="4" id="KW-1185">Reference proteome</keyword>
<evidence type="ECO:0000259" key="2">
    <source>
        <dbReference type="Pfam" id="PF07790"/>
    </source>
</evidence>
<keyword evidence="1" id="KW-0472">Membrane</keyword>
<dbReference type="InterPro" id="IPR013373">
    <property type="entry name" value="Flagellin/pilin_N_arc"/>
</dbReference>
<evidence type="ECO:0000313" key="3">
    <source>
        <dbReference type="EMBL" id="MDN7023555.1"/>
    </source>
</evidence>
<name>A0ABT8M6L4_9EURY</name>
<keyword evidence="1" id="KW-1133">Transmembrane helix</keyword>
<feature type="transmembrane region" description="Helical" evidence="1">
    <location>
        <begin position="21"/>
        <end position="48"/>
    </location>
</feature>
<evidence type="ECO:0000313" key="4">
    <source>
        <dbReference type="Proteomes" id="UP001168338"/>
    </source>
</evidence>
<protein>
    <submittedName>
        <fullName evidence="3">Type IV pilin</fullName>
    </submittedName>
</protein>
<dbReference type="EMBL" id="VCYH01000001">
    <property type="protein sequence ID" value="MDN7023555.1"/>
    <property type="molecule type" value="Genomic_DNA"/>
</dbReference>
<accession>A0ABT8M6L4</accession>
<dbReference type="NCBIfam" id="TIGR02537">
    <property type="entry name" value="arch_flag_Nterm"/>
    <property type="match status" value="1"/>
</dbReference>
<dbReference type="Proteomes" id="UP001168338">
    <property type="component" value="Unassembled WGS sequence"/>
</dbReference>
<dbReference type="InterPro" id="IPR012859">
    <property type="entry name" value="Pilin_N_archaeal"/>
</dbReference>
<gene>
    <name evidence="3" type="ORF">FGU65_01340</name>
</gene>
<organism evidence="3 4">
    <name type="scientific">Methanoculleus frigidifontis</name>
    <dbReference type="NCBI Taxonomy" id="2584085"/>
    <lineage>
        <taxon>Archaea</taxon>
        <taxon>Methanobacteriati</taxon>
        <taxon>Methanobacteriota</taxon>
        <taxon>Stenosarchaea group</taxon>
        <taxon>Methanomicrobia</taxon>
        <taxon>Methanomicrobiales</taxon>
        <taxon>Methanomicrobiaceae</taxon>
        <taxon>Methanoculleus</taxon>
    </lineage>
</organism>
<proteinExistence type="predicted"/>
<reference evidence="3" key="1">
    <citation type="submission" date="2019-05" db="EMBL/GenBank/DDBJ databases">
        <title>Methanoculleus sp. FWC-SCC1, a methanogenic archaeon isolated from deep marine cold seep.</title>
        <authorList>
            <person name="Chen Y.-W."/>
            <person name="Chen S.-C."/>
            <person name="Teng N.-H."/>
            <person name="Lai M.-C."/>
        </authorList>
    </citation>
    <scope>NUCLEOTIDE SEQUENCE</scope>
    <source>
        <strain evidence="3">FWC-SCC1</strain>
    </source>
</reference>
<feature type="domain" description="Archaeal Type IV pilin N-terminal" evidence="2">
    <location>
        <begin position="17"/>
        <end position="81"/>
    </location>
</feature>
<evidence type="ECO:0000256" key="1">
    <source>
        <dbReference type="SAM" id="Phobius"/>
    </source>
</evidence>
<dbReference type="Pfam" id="PF07790">
    <property type="entry name" value="Pilin_N"/>
    <property type="match status" value="1"/>
</dbReference>
<keyword evidence="1" id="KW-0812">Transmembrane</keyword>